<evidence type="ECO:0000256" key="1">
    <source>
        <dbReference type="ARBA" id="ARBA00006484"/>
    </source>
</evidence>
<evidence type="ECO:0000256" key="2">
    <source>
        <dbReference type="ARBA" id="ARBA00023002"/>
    </source>
</evidence>
<feature type="transmembrane region" description="Helical" evidence="3">
    <location>
        <begin position="20"/>
        <end position="36"/>
    </location>
</feature>
<dbReference type="InterPro" id="IPR002347">
    <property type="entry name" value="SDR_fam"/>
</dbReference>
<dbReference type="PANTHER" id="PTHR43180">
    <property type="entry name" value="3-OXOACYL-(ACYL-CARRIER-PROTEIN) REDUCTASE (AFU_ORTHOLOGUE AFUA_6G11210)"/>
    <property type="match status" value="1"/>
</dbReference>
<dbReference type="Pfam" id="PF13561">
    <property type="entry name" value="adh_short_C2"/>
    <property type="match status" value="1"/>
</dbReference>
<keyword evidence="3" id="KW-0472">Membrane</keyword>
<proteinExistence type="inferred from homology"/>
<keyword evidence="3" id="KW-1133">Transmembrane helix</keyword>
<name>A0A059A263_EUCGR</name>
<dbReference type="InterPro" id="IPR036291">
    <property type="entry name" value="NAD(P)-bd_dom_sf"/>
</dbReference>
<dbReference type="EMBL" id="KK198763">
    <property type="protein sequence ID" value="KCW47824.1"/>
    <property type="molecule type" value="Genomic_DNA"/>
</dbReference>
<accession>A0A059A263</accession>
<keyword evidence="2" id="KW-0560">Oxidoreductase</keyword>
<dbReference type="Gramene" id="KCW47824">
    <property type="protein sequence ID" value="KCW47824"/>
    <property type="gene ID" value="EUGRSUZ_K01561"/>
</dbReference>
<organism evidence="4">
    <name type="scientific">Eucalyptus grandis</name>
    <name type="common">Flooded gum</name>
    <dbReference type="NCBI Taxonomy" id="71139"/>
    <lineage>
        <taxon>Eukaryota</taxon>
        <taxon>Viridiplantae</taxon>
        <taxon>Streptophyta</taxon>
        <taxon>Embryophyta</taxon>
        <taxon>Tracheophyta</taxon>
        <taxon>Spermatophyta</taxon>
        <taxon>Magnoliopsida</taxon>
        <taxon>eudicotyledons</taxon>
        <taxon>Gunneridae</taxon>
        <taxon>Pentapetalae</taxon>
        <taxon>rosids</taxon>
        <taxon>malvids</taxon>
        <taxon>Myrtales</taxon>
        <taxon>Myrtaceae</taxon>
        <taxon>Myrtoideae</taxon>
        <taxon>Eucalypteae</taxon>
        <taxon>Eucalyptus</taxon>
    </lineage>
</organism>
<gene>
    <name evidence="4" type="ORF">EUGRSUZ_K01561</name>
</gene>
<dbReference type="GO" id="GO:0016491">
    <property type="term" value="F:oxidoreductase activity"/>
    <property type="evidence" value="ECO:0007669"/>
    <property type="project" value="UniProtKB-KW"/>
</dbReference>
<protein>
    <submittedName>
        <fullName evidence="4">Uncharacterized protein</fullName>
    </submittedName>
</protein>
<evidence type="ECO:0000256" key="3">
    <source>
        <dbReference type="SAM" id="Phobius"/>
    </source>
</evidence>
<reference evidence="4" key="1">
    <citation type="submission" date="2013-07" db="EMBL/GenBank/DDBJ databases">
        <title>The genome of Eucalyptus grandis.</title>
        <authorList>
            <person name="Schmutz J."/>
            <person name="Hayes R."/>
            <person name="Myburg A."/>
            <person name="Tuskan G."/>
            <person name="Grattapaglia D."/>
            <person name="Rokhsar D.S."/>
        </authorList>
    </citation>
    <scope>NUCLEOTIDE SEQUENCE</scope>
    <source>
        <tissue evidence="4">Leaf extractions</tissue>
    </source>
</reference>
<evidence type="ECO:0000313" key="4">
    <source>
        <dbReference type="EMBL" id="KCW47824.1"/>
    </source>
</evidence>
<dbReference type="PANTHER" id="PTHR43180:SF37">
    <property type="entry name" value="TROPINONE REDUCTASE-LIKE 2"/>
    <property type="match status" value="1"/>
</dbReference>
<comment type="similarity">
    <text evidence="1">Belongs to the short-chain dehydrogenases/reductases (SDR) family.</text>
</comment>
<sequence length="255" mass="27304">MRRRILEICQTNTIIKSTTSISIFRLLIVLSLHIVLKRSSFLAMAEISARGIAGTLDGKVAITARGMSRIGASTASLFHQYSALVVIADIQDELGRALAAKLGQQASYARCDVSIEANVRDLVDAGVANHGRLDFMGILDTSLANLDRVLRINLYGAFHEASHAARSWMGPSGLGKMGEAELERMDDWMRAMGNLKGQVLAPESVARAALYLASDEAAYVSWLNMAVGCGYSVVNPSLMMALAASRSNGKLGSNG</sequence>
<dbReference type="AlphaFoldDB" id="A0A059A263"/>
<dbReference type="SUPFAM" id="SSF51735">
    <property type="entry name" value="NAD(P)-binding Rossmann-fold domains"/>
    <property type="match status" value="1"/>
</dbReference>
<dbReference type="STRING" id="71139.A0A059A263"/>
<dbReference type="Gene3D" id="3.40.50.720">
    <property type="entry name" value="NAD(P)-binding Rossmann-like Domain"/>
    <property type="match status" value="2"/>
</dbReference>
<keyword evidence="3" id="KW-0812">Transmembrane</keyword>
<dbReference type="InParanoid" id="A0A059A263"/>